<dbReference type="OrthoDB" id="3234479at2"/>
<accession>A0A5J5KWP6</accession>
<evidence type="ECO:0000313" key="1">
    <source>
        <dbReference type="EMBL" id="KAA9393892.1"/>
    </source>
</evidence>
<dbReference type="AlphaFoldDB" id="A0A5J5KWP6"/>
<dbReference type="EMBL" id="SZWF01000013">
    <property type="protein sequence ID" value="KAA9393892.1"/>
    <property type="molecule type" value="Genomic_DNA"/>
</dbReference>
<gene>
    <name evidence="1" type="ORF">FCK90_09490</name>
</gene>
<dbReference type="RefSeq" id="WP_158034072.1">
    <property type="nucleotide sequence ID" value="NZ_ML708619.1"/>
</dbReference>
<protein>
    <recommendedName>
        <fullName evidence="3">Transcriptional regulator, AbiEi antitoxin, Type IV TA system</fullName>
    </recommendedName>
</protein>
<proteinExistence type="predicted"/>
<keyword evidence="2" id="KW-1185">Reference proteome</keyword>
<comment type="caution">
    <text evidence="1">The sequence shown here is derived from an EMBL/GenBank/DDBJ whole genome shotgun (WGS) entry which is preliminary data.</text>
</comment>
<reference evidence="1 2" key="1">
    <citation type="submission" date="2019-05" db="EMBL/GenBank/DDBJ databases">
        <title>Kocuria coralli sp. nov., a novel actinobacterium isolated from coral reef seawater.</title>
        <authorList>
            <person name="Li J."/>
        </authorList>
    </citation>
    <scope>NUCLEOTIDE SEQUENCE [LARGE SCALE GENOMIC DNA]</scope>
    <source>
        <strain evidence="1 2">SCSIO 13007</strain>
    </source>
</reference>
<sequence length="357" mass="39015">MPTPPHRPPSQIPVRSFTRAEAIALGLTRHQLENPAYELVTRGVWARTDRPEPGDPAARILEDLYAIQHTKPDTVASHVTAGVLLALRLPGPLRMSRPIHLTRISGRHRPTGDRIAGHLSRLPADDILCAHAVLLTGPARTLVDIAAMQHHGRPLLSDDQLVGLIDGVICEHGYGPRAGLVPLRSRAALEAGLVRWKGHRGVARVRRALTRAAAGVDSAMETRARLLLAEHDDGDWVTDLELRAPGFRPVWPDLADTVHRLSLQLEGPHHDSAEQRVRDIERARATAAAGWQEVRATDRDLRSVARRTARTAGPGRGGPPSLLNRHGMRAHAARRTIPPVRCDLGRPSKPMGGPTHH</sequence>
<name>A0A5J5KWP6_9MICC</name>
<dbReference type="Proteomes" id="UP000325957">
    <property type="component" value="Unassembled WGS sequence"/>
</dbReference>
<evidence type="ECO:0008006" key="3">
    <source>
        <dbReference type="Google" id="ProtNLM"/>
    </source>
</evidence>
<evidence type="ECO:0000313" key="2">
    <source>
        <dbReference type="Proteomes" id="UP000325957"/>
    </source>
</evidence>
<organism evidence="1 2">
    <name type="scientific">Kocuria coralli</name>
    <dbReference type="NCBI Taxonomy" id="1461025"/>
    <lineage>
        <taxon>Bacteria</taxon>
        <taxon>Bacillati</taxon>
        <taxon>Actinomycetota</taxon>
        <taxon>Actinomycetes</taxon>
        <taxon>Micrococcales</taxon>
        <taxon>Micrococcaceae</taxon>
        <taxon>Kocuria</taxon>
    </lineage>
</organism>